<name>A0A182F2H5_ANOAL</name>
<feature type="compositionally biased region" description="Acidic residues" evidence="1">
    <location>
        <begin position="24"/>
        <end position="35"/>
    </location>
</feature>
<organism evidence="2 3">
    <name type="scientific">Anopheles albimanus</name>
    <name type="common">New world malaria mosquito</name>
    <dbReference type="NCBI Taxonomy" id="7167"/>
    <lineage>
        <taxon>Eukaryota</taxon>
        <taxon>Metazoa</taxon>
        <taxon>Ecdysozoa</taxon>
        <taxon>Arthropoda</taxon>
        <taxon>Hexapoda</taxon>
        <taxon>Insecta</taxon>
        <taxon>Pterygota</taxon>
        <taxon>Neoptera</taxon>
        <taxon>Endopterygota</taxon>
        <taxon>Diptera</taxon>
        <taxon>Nematocera</taxon>
        <taxon>Culicoidea</taxon>
        <taxon>Culicidae</taxon>
        <taxon>Anophelinae</taxon>
        <taxon>Anopheles</taxon>
    </lineage>
</organism>
<evidence type="ECO:0000313" key="3">
    <source>
        <dbReference type="Proteomes" id="UP000069272"/>
    </source>
</evidence>
<reference evidence="2" key="2">
    <citation type="submission" date="2022-08" db="UniProtKB">
        <authorList>
            <consortium name="EnsemblMetazoa"/>
        </authorList>
    </citation>
    <scope>IDENTIFICATION</scope>
    <source>
        <strain evidence="2">STECLA/ALBI9_A</strain>
    </source>
</reference>
<sequence>MSEEEGDGAETIPLSDLSPFRTDDDGDADDGDDVAEPPAARCLEGVRFPIETVEQLDQLERLVQTCEIARDRYIRLLRRLKTPNTSLSETYQQLFADRLLIHYNYDGISPKYNKRPLKTLLLFTDCMA</sequence>
<reference evidence="2 3" key="1">
    <citation type="journal article" date="2017" name="G3 (Bethesda)">
        <title>The Physical Genome Mapping of Anopheles albimanus Corrected Scaffold Misassemblies and Identified Interarm Rearrangements in Genus Anopheles.</title>
        <authorList>
            <person name="Artemov G.N."/>
            <person name="Peery A.N."/>
            <person name="Jiang X."/>
            <person name="Tu Z."/>
            <person name="Stegniy V.N."/>
            <person name="Sharakhova M.V."/>
            <person name="Sharakhov I.V."/>
        </authorList>
    </citation>
    <scope>NUCLEOTIDE SEQUENCE [LARGE SCALE GENOMIC DNA]</scope>
    <source>
        <strain evidence="2 3">ALBI9_A</strain>
    </source>
</reference>
<keyword evidence="3" id="KW-1185">Reference proteome</keyword>
<proteinExistence type="predicted"/>
<dbReference type="Proteomes" id="UP000069272">
    <property type="component" value="Chromosome 2L"/>
</dbReference>
<evidence type="ECO:0000313" key="2">
    <source>
        <dbReference type="EnsemblMetazoa" id="AALB000657-PA"/>
    </source>
</evidence>
<dbReference type="VEuPathDB" id="VectorBase:AALB000657"/>
<dbReference type="VEuPathDB" id="VectorBase:AALB20_032744"/>
<evidence type="ECO:0000256" key="1">
    <source>
        <dbReference type="SAM" id="MobiDB-lite"/>
    </source>
</evidence>
<dbReference type="AlphaFoldDB" id="A0A182F2H5"/>
<dbReference type="Pfam" id="PF16064">
    <property type="entry name" value="DUF4806"/>
    <property type="match status" value="1"/>
</dbReference>
<protein>
    <submittedName>
        <fullName evidence="2">DUF4806 domain-containing protein</fullName>
    </submittedName>
</protein>
<feature type="region of interest" description="Disordered" evidence="1">
    <location>
        <begin position="1"/>
        <end position="37"/>
    </location>
</feature>
<dbReference type="InterPro" id="IPR032071">
    <property type="entry name" value="DUF4806"/>
</dbReference>
<accession>A0A182F2H5</accession>
<dbReference type="EnsemblMetazoa" id="AALB000657-RA">
    <property type="protein sequence ID" value="AALB000657-PA"/>
    <property type="gene ID" value="AALB000657"/>
</dbReference>